<dbReference type="Gene3D" id="3.20.20.140">
    <property type="entry name" value="Metal-dependent hydrolases"/>
    <property type="match status" value="1"/>
</dbReference>
<dbReference type="Gene3D" id="3.10.310.70">
    <property type="match status" value="1"/>
</dbReference>
<dbReference type="EMBL" id="CP046244">
    <property type="protein sequence ID" value="QGP91274.1"/>
    <property type="molecule type" value="Genomic_DNA"/>
</dbReference>
<evidence type="ECO:0000313" key="2">
    <source>
        <dbReference type="EMBL" id="QGP91274.1"/>
    </source>
</evidence>
<dbReference type="RefSeq" id="WP_211662058.1">
    <property type="nucleotide sequence ID" value="NZ_CP046244.1"/>
</dbReference>
<dbReference type="GO" id="GO:0016787">
    <property type="term" value="F:hydrolase activity"/>
    <property type="evidence" value="ECO:0007669"/>
    <property type="project" value="UniProtKB-KW"/>
</dbReference>
<dbReference type="Pfam" id="PF07969">
    <property type="entry name" value="Amidohydro_3"/>
    <property type="match status" value="1"/>
</dbReference>
<dbReference type="AlphaFoldDB" id="A0A6I5ZMY8"/>
<organism evidence="2 3">
    <name type="scientific">Neomoorella glycerini</name>
    <dbReference type="NCBI Taxonomy" id="55779"/>
    <lineage>
        <taxon>Bacteria</taxon>
        <taxon>Bacillati</taxon>
        <taxon>Bacillota</taxon>
        <taxon>Clostridia</taxon>
        <taxon>Neomoorellales</taxon>
        <taxon>Neomoorellaceae</taxon>
        <taxon>Neomoorella</taxon>
    </lineage>
</organism>
<proteinExistence type="predicted"/>
<protein>
    <submittedName>
        <fullName evidence="2">Amidohydrolase family protein</fullName>
    </submittedName>
</protein>
<keyword evidence="3" id="KW-1185">Reference proteome</keyword>
<dbReference type="InterPro" id="IPR032466">
    <property type="entry name" value="Metal_Hydrolase"/>
</dbReference>
<sequence length="373" mass="41740">MNQETIRRQGYVDAHCHVWEFALFNHFASLEKCSNLDDLVETLKSRLIAGWAVGVRFNQESLAEKIIPARAFLDRAFGSTPVVIIRTCLHLAAANTAAMQGLGFFAENGLFHEAKVFNLLKTLVARLNLEPGDILSRGLRELKKLGIVKVIDMGMDRHKRPFFEGLEQEVKVDFYTVEFGLLDEALGFKVFLDGGLGARTAALTEEYADDPGNYGLLNHSDAALLSLVEKVHRKGKPIAAHAIGDRAVDQFLRVVRQSRHPLDRLEHVQYAREEQLEALAALEIPVCIQPIFSREMSWAVRRLGPERMKTAYAWGLMRDKGIRLLAGSDAPVDHPDPREAAATVALLKGGHHLDFEEVLDLFAHANREFYPGN</sequence>
<evidence type="ECO:0000313" key="3">
    <source>
        <dbReference type="Proteomes" id="UP000425916"/>
    </source>
</evidence>
<name>A0A6I5ZMY8_9FIRM</name>
<keyword evidence="2" id="KW-0378">Hydrolase</keyword>
<dbReference type="SUPFAM" id="SSF51556">
    <property type="entry name" value="Metallo-dependent hydrolases"/>
    <property type="match status" value="1"/>
</dbReference>
<accession>A0A6I5ZMY8</accession>
<feature type="domain" description="Amidohydrolase 3" evidence="1">
    <location>
        <begin position="10"/>
        <end position="349"/>
    </location>
</feature>
<dbReference type="InterPro" id="IPR013108">
    <property type="entry name" value="Amidohydro_3"/>
</dbReference>
<dbReference type="PANTHER" id="PTHR22642">
    <property type="entry name" value="IMIDAZOLONEPROPIONASE"/>
    <property type="match status" value="1"/>
</dbReference>
<reference evidence="2 3" key="1">
    <citation type="submission" date="2019-11" db="EMBL/GenBank/DDBJ databases">
        <title>Genome sequence of Moorella glycerini DSM11254.</title>
        <authorList>
            <person name="Poehlein A."/>
            <person name="Boeer T."/>
            <person name="Daniel R."/>
        </authorList>
    </citation>
    <scope>NUCLEOTIDE SEQUENCE [LARGE SCALE GENOMIC DNA]</scope>
    <source>
        <strain evidence="2 3">DSM 11254</strain>
    </source>
</reference>
<dbReference type="Proteomes" id="UP000425916">
    <property type="component" value="Chromosome"/>
</dbReference>
<dbReference type="PANTHER" id="PTHR22642:SF2">
    <property type="entry name" value="PROTEIN LONG AFTER FAR-RED 3"/>
    <property type="match status" value="1"/>
</dbReference>
<evidence type="ECO:0000259" key="1">
    <source>
        <dbReference type="Pfam" id="PF07969"/>
    </source>
</evidence>
<gene>
    <name evidence="2" type="ORF">MGLY_06010</name>
</gene>